<dbReference type="SUPFAM" id="SSF52266">
    <property type="entry name" value="SGNH hydrolase"/>
    <property type="match status" value="1"/>
</dbReference>
<proteinExistence type="predicted"/>
<organism evidence="2 3">
    <name type="scientific">Rhodopirellula sallentina SM41</name>
    <dbReference type="NCBI Taxonomy" id="1263870"/>
    <lineage>
        <taxon>Bacteria</taxon>
        <taxon>Pseudomonadati</taxon>
        <taxon>Planctomycetota</taxon>
        <taxon>Planctomycetia</taxon>
        <taxon>Pirellulales</taxon>
        <taxon>Pirellulaceae</taxon>
        <taxon>Rhodopirellula</taxon>
    </lineage>
</organism>
<keyword evidence="1" id="KW-0812">Transmembrane</keyword>
<gene>
    <name evidence="2" type="ORF">RSSM_00104</name>
</gene>
<evidence type="ECO:0000313" key="2">
    <source>
        <dbReference type="EMBL" id="EMI58460.1"/>
    </source>
</evidence>
<dbReference type="AlphaFoldDB" id="M5UAK9"/>
<dbReference type="EMBL" id="ANOH01000006">
    <property type="protein sequence ID" value="EMI58460.1"/>
    <property type="molecule type" value="Genomic_DNA"/>
</dbReference>
<keyword evidence="1" id="KW-1133">Transmembrane helix</keyword>
<keyword evidence="1" id="KW-0472">Membrane</keyword>
<dbReference type="RefSeq" id="WP_008673210.1">
    <property type="nucleotide sequence ID" value="NZ_ANOH01000006.1"/>
</dbReference>
<dbReference type="GO" id="GO:0016788">
    <property type="term" value="F:hydrolase activity, acting on ester bonds"/>
    <property type="evidence" value="ECO:0007669"/>
    <property type="project" value="UniProtKB-ARBA"/>
</dbReference>
<dbReference type="PATRIC" id="fig|1263870.3.peg.116"/>
<evidence type="ECO:0000256" key="1">
    <source>
        <dbReference type="SAM" id="Phobius"/>
    </source>
</evidence>
<accession>M5UAK9</accession>
<dbReference type="InterPro" id="IPR036514">
    <property type="entry name" value="SGNH_hydro_sf"/>
</dbReference>
<protein>
    <submittedName>
        <fullName evidence="2">Signal peptide protein</fullName>
    </submittedName>
</protein>
<reference evidence="2 3" key="1">
    <citation type="journal article" date="2013" name="Mar. Genomics">
        <title>Expression of sulfatases in Rhodopirellula baltica and the diversity of sulfatases in the genus Rhodopirellula.</title>
        <authorList>
            <person name="Wegner C.E."/>
            <person name="Richter-Heitmann T."/>
            <person name="Klindworth A."/>
            <person name="Klockow C."/>
            <person name="Richter M."/>
            <person name="Achstetter T."/>
            <person name="Glockner F.O."/>
            <person name="Harder J."/>
        </authorList>
    </citation>
    <scope>NUCLEOTIDE SEQUENCE [LARGE SCALE GENOMIC DNA]</scope>
    <source>
        <strain evidence="2 3">SM41</strain>
    </source>
</reference>
<feature type="transmembrane region" description="Helical" evidence="1">
    <location>
        <begin position="17"/>
        <end position="39"/>
    </location>
</feature>
<dbReference type="OrthoDB" id="274319at2"/>
<sequence length="352" mass="38310">MKPNEVVTNHAPTTRGFIQWVVGLFAGTLVIWGTSPLFVRSYHERVFDSATQRWVYPASTDYRWRSEGYATTRIGPHGMPGRTRLPPTNTKRVIALWGDSQAEGVCVGDHEKLWAQLENAFSPNASASLAVLPMAHSGDDAIDWTSRFRLAERRLGVTEHVVLVCEIEDLECLASEEVDQPASDDGGRNIAGLDLIPDFVIHAVRGLVFDADTSQLRRLRFMPGRVCGVVSSGNAEPNATTVRADESFSAADIARQMRDATAQPVTLVYAPLVPVVMGDEVIRDDERSADFETISAALAAHDIAVVDCREDLVAASDSGRFPHGFHNGKIGSGHLNATGYRTIANAIARSSD</sequence>
<comment type="caution">
    <text evidence="2">The sequence shown here is derived from an EMBL/GenBank/DDBJ whole genome shotgun (WGS) entry which is preliminary data.</text>
</comment>
<dbReference type="Proteomes" id="UP000011885">
    <property type="component" value="Unassembled WGS sequence"/>
</dbReference>
<dbReference type="Gene3D" id="3.40.50.1110">
    <property type="entry name" value="SGNH hydrolase"/>
    <property type="match status" value="1"/>
</dbReference>
<evidence type="ECO:0000313" key="3">
    <source>
        <dbReference type="Proteomes" id="UP000011885"/>
    </source>
</evidence>
<keyword evidence="3" id="KW-1185">Reference proteome</keyword>
<name>M5UAK9_9BACT</name>